<evidence type="ECO:0000313" key="4">
    <source>
        <dbReference type="Proteomes" id="UP000284543"/>
    </source>
</evidence>
<sequence length="276" mass="31298">MNPDKKLVFIDLDGTLLDNSRKISAHSLRTIKKLEQSGSIPCIASGRPASMVRLYTHELGLNTPLISNNAANISLAGTILRQTCLPAEAGWEFLKYCFFHHLDWAVFYTDAIYTADNPTRLKRYKDYNTELVKAGFPPVPITVIRSPDRARPLLESKAERLSLLIHSQQERRLILSYFEHTGSLSCIRSTPDSFDIVHPEVDKWSGIRFIADYYGMSMDQIYVFGNDRNDLKMIRNCPNSFVVANGEPEVRNCAAHIIGRNDEDGVARAIEQYLLF</sequence>
<dbReference type="InterPro" id="IPR006379">
    <property type="entry name" value="HAD-SF_hydro_IIB"/>
</dbReference>
<dbReference type="Gene3D" id="3.40.50.1000">
    <property type="entry name" value="HAD superfamily/HAD-like"/>
    <property type="match status" value="1"/>
</dbReference>
<name>A0A412Z3G8_9FIRM</name>
<dbReference type="PANTHER" id="PTHR10000:SF8">
    <property type="entry name" value="HAD SUPERFAMILY HYDROLASE-LIKE, TYPE 3"/>
    <property type="match status" value="1"/>
</dbReference>
<dbReference type="Pfam" id="PF08282">
    <property type="entry name" value="Hydrolase_3"/>
    <property type="match status" value="1"/>
</dbReference>
<dbReference type="Proteomes" id="UP000284543">
    <property type="component" value="Unassembled WGS sequence"/>
</dbReference>
<dbReference type="EMBL" id="QSHZ01000012">
    <property type="protein sequence ID" value="RHC55773.1"/>
    <property type="molecule type" value="Genomic_DNA"/>
</dbReference>
<dbReference type="Gene3D" id="3.30.1240.10">
    <property type="match status" value="1"/>
</dbReference>
<dbReference type="GO" id="GO:0005829">
    <property type="term" value="C:cytosol"/>
    <property type="evidence" value="ECO:0007669"/>
    <property type="project" value="TreeGrafter"/>
</dbReference>
<protein>
    <submittedName>
        <fullName evidence="1">HAD family phosphatase</fullName>
    </submittedName>
</protein>
<evidence type="ECO:0000313" key="1">
    <source>
        <dbReference type="EMBL" id="RGV74527.1"/>
    </source>
</evidence>
<dbReference type="PANTHER" id="PTHR10000">
    <property type="entry name" value="PHOSPHOSERINE PHOSPHATASE"/>
    <property type="match status" value="1"/>
</dbReference>
<dbReference type="SUPFAM" id="SSF56784">
    <property type="entry name" value="HAD-like"/>
    <property type="match status" value="1"/>
</dbReference>
<dbReference type="GO" id="GO:0016791">
    <property type="term" value="F:phosphatase activity"/>
    <property type="evidence" value="ECO:0007669"/>
    <property type="project" value="TreeGrafter"/>
</dbReference>
<dbReference type="InterPro" id="IPR036412">
    <property type="entry name" value="HAD-like_sf"/>
</dbReference>
<organism evidence="1 4">
    <name type="scientific">Enterocloster bolteae</name>
    <dbReference type="NCBI Taxonomy" id="208479"/>
    <lineage>
        <taxon>Bacteria</taxon>
        <taxon>Bacillati</taxon>
        <taxon>Bacillota</taxon>
        <taxon>Clostridia</taxon>
        <taxon>Lachnospirales</taxon>
        <taxon>Lachnospiraceae</taxon>
        <taxon>Enterocloster</taxon>
    </lineage>
</organism>
<reference evidence="3 4" key="1">
    <citation type="submission" date="2018-08" db="EMBL/GenBank/DDBJ databases">
        <title>A genome reference for cultivated species of the human gut microbiota.</title>
        <authorList>
            <person name="Zou Y."/>
            <person name="Xue W."/>
            <person name="Luo G."/>
        </authorList>
    </citation>
    <scope>NUCLEOTIDE SEQUENCE [LARGE SCALE GENOMIC DNA]</scope>
    <source>
        <strain evidence="1 4">AF14-18</strain>
        <strain evidence="2 3">AM35-14</strain>
    </source>
</reference>
<evidence type="ECO:0000313" key="3">
    <source>
        <dbReference type="Proteomes" id="UP000283975"/>
    </source>
</evidence>
<dbReference type="Proteomes" id="UP000283975">
    <property type="component" value="Unassembled WGS sequence"/>
</dbReference>
<gene>
    <name evidence="2" type="ORF">DW839_13150</name>
    <name evidence="1" type="ORF">DWW02_17880</name>
</gene>
<accession>A0A412Z3G8</accession>
<evidence type="ECO:0000313" key="2">
    <source>
        <dbReference type="EMBL" id="RHC55773.1"/>
    </source>
</evidence>
<dbReference type="RefSeq" id="WP_118019062.1">
    <property type="nucleotide sequence ID" value="NZ_CAUHGS010000007.1"/>
</dbReference>
<dbReference type="NCBIfam" id="TIGR01484">
    <property type="entry name" value="HAD-SF-IIB"/>
    <property type="match status" value="1"/>
</dbReference>
<dbReference type="InterPro" id="IPR023214">
    <property type="entry name" value="HAD_sf"/>
</dbReference>
<dbReference type="NCBIfam" id="TIGR00099">
    <property type="entry name" value="Cof-subfamily"/>
    <property type="match status" value="1"/>
</dbReference>
<dbReference type="GO" id="GO:0000287">
    <property type="term" value="F:magnesium ion binding"/>
    <property type="evidence" value="ECO:0007669"/>
    <property type="project" value="TreeGrafter"/>
</dbReference>
<proteinExistence type="predicted"/>
<comment type="caution">
    <text evidence="1">The sequence shown here is derived from an EMBL/GenBank/DDBJ whole genome shotgun (WGS) entry which is preliminary data.</text>
</comment>
<dbReference type="AlphaFoldDB" id="A0A412Z3G8"/>
<dbReference type="InterPro" id="IPR000150">
    <property type="entry name" value="Cof"/>
</dbReference>
<dbReference type="EMBL" id="QRZM01000007">
    <property type="protein sequence ID" value="RGV74527.1"/>
    <property type="molecule type" value="Genomic_DNA"/>
</dbReference>